<dbReference type="PANTHER" id="PTHR47245:SF2">
    <property type="entry name" value="PEPTIDYL-PROLYL CIS-TRANS ISOMERASE HP_0175-RELATED"/>
    <property type="match status" value="1"/>
</dbReference>
<keyword evidence="1 3" id="KW-0413">Isomerase</keyword>
<dbReference type="AlphaFoldDB" id="A0A0A2MNW9"/>
<dbReference type="STRING" id="1121898.GCA_000422725_02821"/>
<name>A0A0A2MNW9_9FLAO</name>
<evidence type="ECO:0000259" key="2">
    <source>
        <dbReference type="PROSITE" id="PS50198"/>
    </source>
</evidence>
<sequence>MTRLKITNMRFINNRFFLFLAFAFLGLNLAVAQEIIPEKVKDSVKPAVTIPAGGKLKVDGVVAVIGDFVVLDSDIDLTYKELQAQNIPIAEVTRCELLGKLMEDKLYAHQAIQDSIIVSDADVNETMNRQIDYFVENLGSPEKMVAYFKKKNLETFKAELFEMIKNQKLTEQMQKKIIDEVEITPEEVRQFYAKFTKEDLPTFGAEMEMAQIVVKPEITQAEKQKVIDRLKQIKKEVEEGASFYSKAVLYTEDKASASSGGYIPVSRKAQLVKEFKDAAFSTDEGKISEPFETEYGFHIIYVEKIRGQELDVRHILMVPKVTPEALAKAKEKIEKIRAKIINKEITFADAARSESDDKETRNSGGLLMNPRTLETRFELTKMDPTLYNQVADIKDNAISDPIVEQDRLGTPSYKIFTVTNRYDEHPADYAKDYTKIKDLALKEKQIKTIAKWSAAKIKDTYVKVNGEYRDCKFANNWVKK</sequence>
<dbReference type="InterPro" id="IPR050245">
    <property type="entry name" value="PrsA_foldase"/>
</dbReference>
<protein>
    <submittedName>
        <fullName evidence="3">Peptidylprolyl isomerase</fullName>
    </submittedName>
</protein>
<evidence type="ECO:0000256" key="1">
    <source>
        <dbReference type="PROSITE-ProRule" id="PRU00278"/>
    </source>
</evidence>
<gene>
    <name evidence="3" type="ORF">Q766_09310</name>
</gene>
<dbReference type="Pfam" id="PF00639">
    <property type="entry name" value="Rotamase"/>
    <property type="match status" value="2"/>
</dbReference>
<dbReference type="Gene3D" id="1.10.4030.10">
    <property type="entry name" value="Porin chaperone SurA, peptide-binding domain"/>
    <property type="match status" value="1"/>
</dbReference>
<evidence type="ECO:0000313" key="3">
    <source>
        <dbReference type="EMBL" id="KGO93138.1"/>
    </source>
</evidence>
<dbReference type="PROSITE" id="PS50198">
    <property type="entry name" value="PPIC_PPIASE_2"/>
    <property type="match status" value="2"/>
</dbReference>
<feature type="domain" description="PpiC" evidence="2">
    <location>
        <begin position="307"/>
        <end position="402"/>
    </location>
</feature>
<evidence type="ECO:0000313" key="4">
    <source>
        <dbReference type="Proteomes" id="UP000030111"/>
    </source>
</evidence>
<dbReference type="PANTHER" id="PTHR47245">
    <property type="entry name" value="PEPTIDYLPROLYL ISOMERASE"/>
    <property type="match status" value="1"/>
</dbReference>
<dbReference type="InterPro" id="IPR046357">
    <property type="entry name" value="PPIase_dom_sf"/>
</dbReference>
<dbReference type="SUPFAM" id="SSF109998">
    <property type="entry name" value="Triger factor/SurA peptide-binding domain-like"/>
    <property type="match status" value="1"/>
</dbReference>
<dbReference type="SUPFAM" id="SSF54534">
    <property type="entry name" value="FKBP-like"/>
    <property type="match status" value="2"/>
</dbReference>
<dbReference type="Proteomes" id="UP000030111">
    <property type="component" value="Unassembled WGS sequence"/>
</dbReference>
<dbReference type="InterPro" id="IPR000297">
    <property type="entry name" value="PPIase_PpiC"/>
</dbReference>
<dbReference type="InterPro" id="IPR027304">
    <property type="entry name" value="Trigger_fact/SurA_dom_sf"/>
</dbReference>
<dbReference type="EMBL" id="JRLY01000006">
    <property type="protein sequence ID" value="KGO93138.1"/>
    <property type="molecule type" value="Genomic_DNA"/>
</dbReference>
<organism evidence="3 4">
    <name type="scientific">Flavobacterium subsaxonicum WB 4.1-42 = DSM 21790</name>
    <dbReference type="NCBI Taxonomy" id="1121898"/>
    <lineage>
        <taxon>Bacteria</taxon>
        <taxon>Pseudomonadati</taxon>
        <taxon>Bacteroidota</taxon>
        <taxon>Flavobacteriia</taxon>
        <taxon>Flavobacteriales</taxon>
        <taxon>Flavobacteriaceae</taxon>
        <taxon>Flavobacterium</taxon>
    </lineage>
</organism>
<dbReference type="eggNOG" id="COG0760">
    <property type="taxonomic scope" value="Bacteria"/>
</dbReference>
<keyword evidence="1" id="KW-0697">Rotamase</keyword>
<comment type="caution">
    <text evidence="3">The sequence shown here is derived from an EMBL/GenBank/DDBJ whole genome shotgun (WGS) entry which is preliminary data.</text>
</comment>
<accession>A0A0A2MNW9</accession>
<feature type="domain" description="PpiC" evidence="2">
    <location>
        <begin position="204"/>
        <end position="304"/>
    </location>
</feature>
<dbReference type="Gene3D" id="3.10.50.40">
    <property type="match status" value="2"/>
</dbReference>
<proteinExistence type="predicted"/>
<dbReference type="GO" id="GO:0003755">
    <property type="term" value="F:peptidyl-prolyl cis-trans isomerase activity"/>
    <property type="evidence" value="ECO:0007669"/>
    <property type="project" value="UniProtKB-KW"/>
</dbReference>
<keyword evidence="4" id="KW-1185">Reference proteome</keyword>
<reference evidence="3 4" key="1">
    <citation type="submission" date="2013-09" db="EMBL/GenBank/DDBJ databases">
        <authorList>
            <person name="Zeng Z."/>
            <person name="Chen C."/>
        </authorList>
    </citation>
    <scope>NUCLEOTIDE SEQUENCE [LARGE SCALE GENOMIC DNA]</scope>
    <source>
        <strain evidence="3 4">WB 4.1-42</strain>
    </source>
</reference>